<evidence type="ECO:0000313" key="3">
    <source>
        <dbReference type="Proteomes" id="UP000626026"/>
    </source>
</evidence>
<dbReference type="InterPro" id="IPR025489">
    <property type="entry name" value="DUF4381"/>
</dbReference>
<dbReference type="EMBL" id="JACTVA010000017">
    <property type="protein sequence ID" value="MBC9207451.1"/>
    <property type="molecule type" value="Genomic_DNA"/>
</dbReference>
<evidence type="ECO:0000313" key="2">
    <source>
        <dbReference type="EMBL" id="MBC9207451.1"/>
    </source>
</evidence>
<dbReference type="RefSeq" id="WP_187784617.1">
    <property type="nucleotide sequence ID" value="NZ_JACTVA010000017.1"/>
</dbReference>
<reference evidence="2 3" key="1">
    <citation type="journal article" date="2013" name="Int. J. Syst. Evol. Microbiol.">
        <title>Roseomonas aerophila sp. nov., isolated from air.</title>
        <authorList>
            <person name="Kim S.J."/>
            <person name="Weon H.Y."/>
            <person name="Ahn J.H."/>
            <person name="Hong S.B."/>
            <person name="Seok S.J."/>
            <person name="Whang K.S."/>
            <person name="Kwon S.W."/>
        </authorList>
    </citation>
    <scope>NUCLEOTIDE SEQUENCE [LARGE SCALE GENOMIC DNA]</scope>
    <source>
        <strain evidence="2 3">NBRC 108923</strain>
    </source>
</reference>
<keyword evidence="1" id="KW-0812">Transmembrane</keyword>
<sequence>MNPDLPAMPSLQGMQDILLPPPVPFWPATPAWAALGILALAVVLFLAWRGLRHWRRDAYRRLARRAVDDAAARGDIPAIPALVKRAALAAYPRQQVAGLSGQDWAAWLCRTAPRGRLTAREALALAEFTYVHPAEAAPLALAGARKWLAWHDRAA</sequence>
<dbReference type="Pfam" id="PF14316">
    <property type="entry name" value="DUF4381"/>
    <property type="match status" value="1"/>
</dbReference>
<organism evidence="2 3">
    <name type="scientific">Teichococcus aerophilus</name>
    <dbReference type="NCBI Taxonomy" id="1224513"/>
    <lineage>
        <taxon>Bacteria</taxon>
        <taxon>Pseudomonadati</taxon>
        <taxon>Pseudomonadota</taxon>
        <taxon>Alphaproteobacteria</taxon>
        <taxon>Acetobacterales</taxon>
        <taxon>Roseomonadaceae</taxon>
        <taxon>Roseomonas</taxon>
    </lineage>
</organism>
<dbReference type="Proteomes" id="UP000626026">
    <property type="component" value="Unassembled WGS sequence"/>
</dbReference>
<evidence type="ECO:0000256" key="1">
    <source>
        <dbReference type="SAM" id="Phobius"/>
    </source>
</evidence>
<name>A0ABR7RMA3_9PROT</name>
<feature type="transmembrane region" description="Helical" evidence="1">
    <location>
        <begin position="31"/>
        <end position="51"/>
    </location>
</feature>
<protein>
    <submittedName>
        <fullName evidence="2">DUF4381 domain-containing protein</fullName>
    </submittedName>
</protein>
<keyword evidence="1" id="KW-0472">Membrane</keyword>
<comment type="caution">
    <text evidence="2">The sequence shown here is derived from an EMBL/GenBank/DDBJ whole genome shotgun (WGS) entry which is preliminary data.</text>
</comment>
<proteinExistence type="predicted"/>
<keyword evidence="1" id="KW-1133">Transmembrane helix</keyword>
<accession>A0ABR7RMA3</accession>
<keyword evidence="3" id="KW-1185">Reference proteome</keyword>
<gene>
    <name evidence="2" type="ORF">IBL26_11455</name>
</gene>